<dbReference type="Proteomes" id="UP000254161">
    <property type="component" value="Unassembled WGS sequence"/>
</dbReference>
<protein>
    <submittedName>
        <fullName evidence="1">Uncharacterized protein</fullName>
    </submittedName>
</protein>
<organism evidence="1 2">
    <name type="scientific">Campylobacter upsaliensis</name>
    <dbReference type="NCBI Taxonomy" id="28080"/>
    <lineage>
        <taxon>Bacteria</taxon>
        <taxon>Pseudomonadati</taxon>
        <taxon>Campylobacterota</taxon>
        <taxon>Epsilonproteobacteria</taxon>
        <taxon>Campylobacterales</taxon>
        <taxon>Campylobacteraceae</taxon>
        <taxon>Campylobacter</taxon>
    </lineage>
</organism>
<dbReference type="AlphaFoldDB" id="A0A381F3V1"/>
<name>A0A381F3V1_CAMUP</name>
<accession>A0A381F3V1</accession>
<dbReference type="EMBL" id="UFUZ01000002">
    <property type="protein sequence ID" value="SUX41114.1"/>
    <property type="molecule type" value="Genomic_DNA"/>
</dbReference>
<gene>
    <name evidence="1" type="ORF">NCTC12264_01932</name>
</gene>
<evidence type="ECO:0000313" key="1">
    <source>
        <dbReference type="EMBL" id="SUX41114.1"/>
    </source>
</evidence>
<dbReference type="RefSeq" id="WP_115631375.1">
    <property type="nucleotide sequence ID" value="NZ_JANKIR010000029.1"/>
</dbReference>
<sequence>MAKDLRKMILKAYKSLDSLGVSLHKNFYYTLGIYALEFFENEWESYALGGESLYIDKEEKILYEAFFHTLFLNNASLFHYRGKKQGFYDKYYFVKKHGLLEFY</sequence>
<evidence type="ECO:0000313" key="2">
    <source>
        <dbReference type="Proteomes" id="UP000254161"/>
    </source>
</evidence>
<proteinExistence type="predicted"/>
<reference evidence="1 2" key="1">
    <citation type="submission" date="2018-06" db="EMBL/GenBank/DDBJ databases">
        <authorList>
            <consortium name="Pathogen Informatics"/>
            <person name="Doyle S."/>
        </authorList>
    </citation>
    <scope>NUCLEOTIDE SEQUENCE [LARGE SCALE GENOMIC DNA]</scope>
    <source>
        <strain evidence="1 2">NCTC12264</strain>
    </source>
</reference>